<keyword evidence="2" id="KW-1185">Reference proteome</keyword>
<feature type="transmembrane region" description="Helical" evidence="1">
    <location>
        <begin position="103"/>
        <end position="129"/>
    </location>
</feature>
<evidence type="ECO:0000313" key="2">
    <source>
        <dbReference type="Proteomes" id="UP000095282"/>
    </source>
</evidence>
<reference evidence="3" key="1">
    <citation type="submission" date="2016-11" db="UniProtKB">
        <authorList>
            <consortium name="WormBaseParasite"/>
        </authorList>
    </citation>
    <scope>IDENTIFICATION</scope>
</reference>
<proteinExistence type="predicted"/>
<dbReference type="Proteomes" id="UP000095282">
    <property type="component" value="Unplaced"/>
</dbReference>
<feature type="transmembrane region" description="Helical" evidence="1">
    <location>
        <begin position="40"/>
        <end position="57"/>
    </location>
</feature>
<dbReference type="WBParaSite" id="Csp11.Scaffold630.g18925.t1">
    <property type="protein sequence ID" value="Csp11.Scaffold630.g18925.t1"/>
    <property type="gene ID" value="Csp11.Scaffold630.g18925"/>
</dbReference>
<evidence type="ECO:0000313" key="3">
    <source>
        <dbReference type="WBParaSite" id="Csp11.Scaffold630.g18925.t1"/>
    </source>
</evidence>
<feature type="transmembrane region" description="Helical" evidence="1">
    <location>
        <begin position="7"/>
        <end position="25"/>
    </location>
</feature>
<keyword evidence="1" id="KW-0812">Transmembrane</keyword>
<dbReference type="AlphaFoldDB" id="A0A1I7USK8"/>
<feature type="transmembrane region" description="Helical" evidence="1">
    <location>
        <begin position="77"/>
        <end position="97"/>
    </location>
</feature>
<organism evidence="2 3">
    <name type="scientific">Caenorhabditis tropicalis</name>
    <dbReference type="NCBI Taxonomy" id="1561998"/>
    <lineage>
        <taxon>Eukaryota</taxon>
        <taxon>Metazoa</taxon>
        <taxon>Ecdysozoa</taxon>
        <taxon>Nematoda</taxon>
        <taxon>Chromadorea</taxon>
        <taxon>Rhabditida</taxon>
        <taxon>Rhabditina</taxon>
        <taxon>Rhabditomorpha</taxon>
        <taxon>Rhabditoidea</taxon>
        <taxon>Rhabditidae</taxon>
        <taxon>Peloderinae</taxon>
        <taxon>Caenorhabditis</taxon>
    </lineage>
</organism>
<evidence type="ECO:0000256" key="1">
    <source>
        <dbReference type="SAM" id="Phobius"/>
    </source>
</evidence>
<keyword evidence="1" id="KW-0472">Membrane</keyword>
<sequence length="222" mass="25519">MILLSTFFIILTYFTNIIFIDFVPITKDSRVVCPNINGKVSNIFLGMLTVFGIVFVLRRYFLMKSIRQKQEVYKAQLKAGVCGLIGCSVVLKIAFWYLSKDFYVGLIFTAAIQLFSMIIVLTLIMPGACSCEMMYRQWKEYLGFVCVLTVVVSYASMSFMASQIDLIVQLIYTISIAVFIIDMHVLSYNQLRVLTKERDETEMKKRQTAQENHLFLGDSFMV</sequence>
<protein>
    <submittedName>
        <fullName evidence="3">G_PROTEIN_RECEP_F3_4 domain-containing protein</fullName>
    </submittedName>
</protein>
<feature type="transmembrane region" description="Helical" evidence="1">
    <location>
        <begin position="141"/>
        <end position="160"/>
    </location>
</feature>
<feature type="transmembrane region" description="Helical" evidence="1">
    <location>
        <begin position="166"/>
        <end position="188"/>
    </location>
</feature>
<dbReference type="eggNOG" id="ENOG502TJ1H">
    <property type="taxonomic scope" value="Eukaryota"/>
</dbReference>
<name>A0A1I7USK8_9PELO</name>
<keyword evidence="1" id="KW-1133">Transmembrane helix</keyword>
<accession>A0A1I7USK8</accession>